<comment type="subcellular location">
    <subcellularLocation>
        <location evidence="1">Membrane</location>
        <topology evidence="1">Multi-pass membrane protein</topology>
    </subcellularLocation>
</comment>
<dbReference type="Proteomes" id="UP000008021">
    <property type="component" value="Chromosome 5"/>
</dbReference>
<dbReference type="EnsemblPlants" id="OMERI05G04070.1">
    <property type="protein sequence ID" value="OMERI05G04070.1"/>
    <property type="gene ID" value="OMERI05G04070"/>
</dbReference>
<dbReference type="InterPro" id="IPR004842">
    <property type="entry name" value="SLC12A_fam"/>
</dbReference>
<dbReference type="GO" id="GO:0015377">
    <property type="term" value="F:chloride:monoatomic cation symporter activity"/>
    <property type="evidence" value="ECO:0007669"/>
    <property type="project" value="InterPro"/>
</dbReference>
<keyword evidence="4 5" id="KW-0472">Membrane</keyword>
<dbReference type="GO" id="GO:0016020">
    <property type="term" value="C:membrane"/>
    <property type="evidence" value="ECO:0007669"/>
    <property type="project" value="UniProtKB-SubCell"/>
</dbReference>
<feature type="transmembrane region" description="Helical" evidence="5">
    <location>
        <begin position="94"/>
        <end position="113"/>
    </location>
</feature>
<sequence length="332" mass="36245">MWLLFSLLRTYSVIFRYVLGATETFLDAIPYDFSQESVTVVKNALVNGTSTASTATISTPSLHVLQVYGVIATILLCFIVFCGINIVNKVATVLLVPVLFSLLYSSLGVSIAASHNSPKGITGLSIITLRTTGVQKYQCTNNAGVPDPNGFIYWDFKISFDAVHIPAPALTKFINLGSNLGTFSAVYSRIVSVTENRSASLKETQCYIPIGTLSATLTTTARYLFSVFLFGAFATREELPTDRLLTATVAWPAPAVIYIGAALHSLTGAPRLLEAIANDVILPVLDYFKIWRRENLTQIPSTFESTINDCKALVVAKGLDEWPNEYLRQYGS</sequence>
<organism evidence="7">
    <name type="scientific">Oryza meridionalis</name>
    <dbReference type="NCBI Taxonomy" id="40149"/>
    <lineage>
        <taxon>Eukaryota</taxon>
        <taxon>Viridiplantae</taxon>
        <taxon>Streptophyta</taxon>
        <taxon>Embryophyta</taxon>
        <taxon>Tracheophyta</taxon>
        <taxon>Spermatophyta</taxon>
        <taxon>Magnoliopsida</taxon>
        <taxon>Liliopsida</taxon>
        <taxon>Poales</taxon>
        <taxon>Poaceae</taxon>
        <taxon>BOP clade</taxon>
        <taxon>Oryzoideae</taxon>
        <taxon>Oryzeae</taxon>
        <taxon>Oryzinae</taxon>
        <taxon>Oryza</taxon>
    </lineage>
</organism>
<dbReference type="eggNOG" id="KOG2082">
    <property type="taxonomic scope" value="Eukaryota"/>
</dbReference>
<evidence type="ECO:0000256" key="6">
    <source>
        <dbReference type="SAM" id="SignalP"/>
    </source>
</evidence>
<keyword evidence="3 5" id="KW-1133">Transmembrane helix</keyword>
<name>A0A0E0DME4_9ORYZ</name>
<dbReference type="Gene3D" id="1.20.1740.10">
    <property type="entry name" value="Amino acid/polyamine transporter I"/>
    <property type="match status" value="1"/>
</dbReference>
<evidence type="ECO:0000256" key="2">
    <source>
        <dbReference type="ARBA" id="ARBA00022692"/>
    </source>
</evidence>
<accession>A0A0E0DME4</accession>
<dbReference type="PANTHER" id="PTHR11827">
    <property type="entry name" value="SOLUTE CARRIER FAMILY 12, CATION COTRANSPORTERS"/>
    <property type="match status" value="1"/>
</dbReference>
<protein>
    <recommendedName>
        <fullName evidence="9">Amino acid transporter transmembrane domain-containing protein</fullName>
    </recommendedName>
</protein>
<evidence type="ECO:0000313" key="7">
    <source>
        <dbReference type="EnsemblPlants" id="OMERI05G04070.1"/>
    </source>
</evidence>
<proteinExistence type="predicted"/>
<dbReference type="AlphaFoldDB" id="A0A0E0DME4"/>
<dbReference type="PANTHER" id="PTHR11827:SF100">
    <property type="entry name" value="CATION-CHLORIDE COTRANSPORTER 1"/>
    <property type="match status" value="1"/>
</dbReference>
<evidence type="ECO:0000256" key="4">
    <source>
        <dbReference type="ARBA" id="ARBA00023136"/>
    </source>
</evidence>
<evidence type="ECO:0000256" key="5">
    <source>
        <dbReference type="SAM" id="Phobius"/>
    </source>
</evidence>
<evidence type="ECO:0000313" key="8">
    <source>
        <dbReference type="Proteomes" id="UP000008021"/>
    </source>
</evidence>
<reference evidence="7" key="1">
    <citation type="submission" date="2015-04" db="UniProtKB">
        <authorList>
            <consortium name="EnsemblPlants"/>
        </authorList>
    </citation>
    <scope>IDENTIFICATION</scope>
</reference>
<keyword evidence="2 5" id="KW-0812">Transmembrane</keyword>
<dbReference type="STRING" id="40149.A0A0E0DME4"/>
<evidence type="ECO:0000256" key="1">
    <source>
        <dbReference type="ARBA" id="ARBA00004141"/>
    </source>
</evidence>
<keyword evidence="6" id="KW-0732">Signal</keyword>
<feature type="chain" id="PRO_5002357425" description="Amino acid transporter transmembrane domain-containing protein" evidence="6">
    <location>
        <begin position="21"/>
        <end position="332"/>
    </location>
</feature>
<feature type="transmembrane region" description="Helical" evidence="5">
    <location>
        <begin position="67"/>
        <end position="87"/>
    </location>
</feature>
<evidence type="ECO:0000256" key="3">
    <source>
        <dbReference type="ARBA" id="ARBA00022989"/>
    </source>
</evidence>
<dbReference type="HOGENOM" id="CLU_848835_0_0_1"/>
<feature type="signal peptide" evidence="6">
    <location>
        <begin position="1"/>
        <end position="20"/>
    </location>
</feature>
<evidence type="ECO:0008006" key="9">
    <source>
        <dbReference type="Google" id="ProtNLM"/>
    </source>
</evidence>
<keyword evidence="8" id="KW-1185">Reference proteome</keyword>
<reference evidence="7" key="2">
    <citation type="submission" date="2018-05" db="EMBL/GenBank/DDBJ databases">
        <title>OmerRS3 (Oryza meridionalis Reference Sequence Version 3).</title>
        <authorList>
            <person name="Zhang J."/>
            <person name="Kudrna D."/>
            <person name="Lee S."/>
            <person name="Talag J."/>
            <person name="Welchert J."/>
            <person name="Wing R.A."/>
        </authorList>
    </citation>
    <scope>NUCLEOTIDE SEQUENCE [LARGE SCALE GENOMIC DNA]</scope>
    <source>
        <strain evidence="7">cv. OR44</strain>
    </source>
</reference>
<dbReference type="Gramene" id="OMERI05G04070.1">
    <property type="protein sequence ID" value="OMERI05G04070.1"/>
    <property type="gene ID" value="OMERI05G04070"/>
</dbReference>